<evidence type="ECO:0000313" key="1">
    <source>
        <dbReference type="EMBL" id="KAK5598871.1"/>
    </source>
</evidence>
<proteinExistence type="predicted"/>
<organism evidence="1 2">
    <name type="scientific">Crenichthys baileyi</name>
    <name type="common">White River springfish</name>
    <dbReference type="NCBI Taxonomy" id="28760"/>
    <lineage>
        <taxon>Eukaryota</taxon>
        <taxon>Metazoa</taxon>
        <taxon>Chordata</taxon>
        <taxon>Craniata</taxon>
        <taxon>Vertebrata</taxon>
        <taxon>Euteleostomi</taxon>
        <taxon>Actinopterygii</taxon>
        <taxon>Neopterygii</taxon>
        <taxon>Teleostei</taxon>
        <taxon>Neoteleostei</taxon>
        <taxon>Acanthomorphata</taxon>
        <taxon>Ovalentaria</taxon>
        <taxon>Atherinomorphae</taxon>
        <taxon>Cyprinodontiformes</taxon>
        <taxon>Goodeidae</taxon>
        <taxon>Crenichthys</taxon>
    </lineage>
</organism>
<keyword evidence="2" id="KW-1185">Reference proteome</keyword>
<protein>
    <submittedName>
        <fullName evidence="1">Uncharacterized protein</fullName>
    </submittedName>
</protein>
<dbReference type="EMBL" id="JAHHUM010002993">
    <property type="protein sequence ID" value="KAK5598871.1"/>
    <property type="molecule type" value="Genomic_DNA"/>
</dbReference>
<reference evidence="1 2" key="1">
    <citation type="submission" date="2021-06" db="EMBL/GenBank/DDBJ databases">
        <authorList>
            <person name="Palmer J.M."/>
        </authorList>
    </citation>
    <scope>NUCLEOTIDE SEQUENCE [LARGE SCALE GENOMIC DNA]</scope>
    <source>
        <strain evidence="1 2">MEX-2019</strain>
        <tissue evidence="1">Muscle</tissue>
    </source>
</reference>
<gene>
    <name evidence="1" type="ORF">CRENBAI_002895</name>
</gene>
<comment type="caution">
    <text evidence="1">The sequence shown here is derived from an EMBL/GenBank/DDBJ whole genome shotgun (WGS) entry which is preliminary data.</text>
</comment>
<evidence type="ECO:0000313" key="2">
    <source>
        <dbReference type="Proteomes" id="UP001311232"/>
    </source>
</evidence>
<accession>A0AAV9QN27</accession>
<name>A0AAV9QN27_9TELE</name>
<dbReference type="AlphaFoldDB" id="A0AAV9QN27"/>
<dbReference type="Gene3D" id="1.20.5.340">
    <property type="match status" value="1"/>
</dbReference>
<sequence length="146" mass="16769">MATKRSPTHEEEGFEDGSPCGLDVMFIEITKMNSELQSVATDITAIKETTTELKTTVTAMQERLVVAETQVGHLEETADRLYADGEKRQKKMEEMWERIQIMENHKYHAEGIGLQADAEFEMERVHRLLARCRIVTDLRDQYSSGF</sequence>
<dbReference type="Proteomes" id="UP001311232">
    <property type="component" value="Unassembled WGS sequence"/>
</dbReference>